<sequence length="78" mass="9212">MKKDIDLYTSDVLRRKRLEKEWTQQQLADYSGLSKGFINNIESNKKPDKLNVYHINLLAEVFECSPKDFLPEKPILEK</sequence>
<dbReference type="Gene3D" id="1.10.260.40">
    <property type="entry name" value="lambda repressor-like DNA-binding domains"/>
    <property type="match status" value="1"/>
</dbReference>
<name>A0A5J4QXZ6_9ZZZZ</name>
<dbReference type="GO" id="GO:0003677">
    <property type="term" value="F:DNA binding"/>
    <property type="evidence" value="ECO:0007669"/>
    <property type="project" value="InterPro"/>
</dbReference>
<evidence type="ECO:0000259" key="1">
    <source>
        <dbReference type="PROSITE" id="PS50943"/>
    </source>
</evidence>
<dbReference type="InterPro" id="IPR010982">
    <property type="entry name" value="Lambda_DNA-bd_dom_sf"/>
</dbReference>
<dbReference type="CDD" id="cd00093">
    <property type="entry name" value="HTH_XRE"/>
    <property type="match status" value="1"/>
</dbReference>
<organism evidence="2">
    <name type="scientific">termite gut metagenome</name>
    <dbReference type="NCBI Taxonomy" id="433724"/>
    <lineage>
        <taxon>unclassified sequences</taxon>
        <taxon>metagenomes</taxon>
        <taxon>organismal metagenomes</taxon>
    </lineage>
</organism>
<reference evidence="2" key="1">
    <citation type="submission" date="2019-03" db="EMBL/GenBank/DDBJ databases">
        <title>Single cell metagenomics reveals metabolic interactions within the superorganism composed of flagellate Streblomastix strix and complex community of Bacteroidetes bacteria on its surface.</title>
        <authorList>
            <person name="Treitli S.C."/>
            <person name="Kolisko M."/>
            <person name="Husnik F."/>
            <person name="Keeling P."/>
            <person name="Hampl V."/>
        </authorList>
    </citation>
    <scope>NUCLEOTIDE SEQUENCE</scope>
    <source>
        <strain evidence="2">STM</strain>
    </source>
</reference>
<dbReference type="Pfam" id="PF01381">
    <property type="entry name" value="HTH_3"/>
    <property type="match status" value="1"/>
</dbReference>
<gene>
    <name evidence="2" type="ORF">EZS27_024626</name>
</gene>
<dbReference type="EMBL" id="SNRY01002202">
    <property type="protein sequence ID" value="KAA6326239.1"/>
    <property type="molecule type" value="Genomic_DNA"/>
</dbReference>
<dbReference type="SMART" id="SM00530">
    <property type="entry name" value="HTH_XRE"/>
    <property type="match status" value="1"/>
</dbReference>
<proteinExistence type="predicted"/>
<comment type="caution">
    <text evidence="2">The sequence shown here is derived from an EMBL/GenBank/DDBJ whole genome shotgun (WGS) entry which is preliminary data.</text>
</comment>
<dbReference type="InterPro" id="IPR001387">
    <property type="entry name" value="Cro/C1-type_HTH"/>
</dbReference>
<accession>A0A5J4QXZ6</accession>
<dbReference type="AlphaFoldDB" id="A0A5J4QXZ6"/>
<feature type="domain" description="HTH cro/C1-type" evidence="1">
    <location>
        <begin position="13"/>
        <end position="69"/>
    </location>
</feature>
<evidence type="ECO:0000313" key="2">
    <source>
        <dbReference type="EMBL" id="KAA6326239.1"/>
    </source>
</evidence>
<dbReference type="SUPFAM" id="SSF47413">
    <property type="entry name" value="lambda repressor-like DNA-binding domains"/>
    <property type="match status" value="1"/>
</dbReference>
<dbReference type="PROSITE" id="PS50943">
    <property type="entry name" value="HTH_CROC1"/>
    <property type="match status" value="1"/>
</dbReference>
<protein>
    <recommendedName>
        <fullName evidence="1">HTH cro/C1-type domain-containing protein</fullName>
    </recommendedName>
</protein>